<dbReference type="InterPro" id="IPR007060">
    <property type="entry name" value="FtsL/DivIC"/>
</dbReference>
<dbReference type="RefSeq" id="WP_055061070.1">
    <property type="nucleotide sequence ID" value="NZ_CVRQ01000008.1"/>
</dbReference>
<evidence type="ECO:0008006" key="5">
    <source>
        <dbReference type="Google" id="ProtNLM"/>
    </source>
</evidence>
<feature type="coiled-coil region" evidence="1">
    <location>
        <begin position="30"/>
        <end position="64"/>
    </location>
</feature>
<protein>
    <recommendedName>
        <fullName evidence="5">Septum formation initiator family protein</fullName>
    </recommendedName>
</protein>
<dbReference type="Proteomes" id="UP000049472">
    <property type="component" value="Unassembled WGS sequence"/>
</dbReference>
<keyword evidence="4" id="KW-1185">Reference proteome</keyword>
<evidence type="ECO:0000256" key="2">
    <source>
        <dbReference type="SAM" id="Phobius"/>
    </source>
</evidence>
<evidence type="ECO:0000313" key="4">
    <source>
        <dbReference type="Proteomes" id="UP000049472"/>
    </source>
</evidence>
<dbReference type="AlphaFoldDB" id="A0A0M6WC25"/>
<accession>A0A0M6WC25</accession>
<sequence length="97" mass="11253">MSKRRAKRRGGTLSVSIIVIAFLVVMVVQVVQLKQKESTYTAQKAELEKQYTKESERADEIESMQQYMQSDQYIEDIAKSKLGLAYDNEIIFKEKDK</sequence>
<dbReference type="Pfam" id="PF04977">
    <property type="entry name" value="DivIC"/>
    <property type="match status" value="1"/>
</dbReference>
<dbReference type="EMBL" id="CVRQ01000008">
    <property type="protein sequence ID" value="CRL33448.1"/>
    <property type="molecule type" value="Genomic_DNA"/>
</dbReference>
<feature type="transmembrane region" description="Helical" evidence="2">
    <location>
        <begin position="12"/>
        <end position="31"/>
    </location>
</feature>
<keyword evidence="1" id="KW-0175">Coiled coil</keyword>
<keyword evidence="2" id="KW-0812">Transmembrane</keyword>
<keyword evidence="2" id="KW-0472">Membrane</keyword>
<keyword evidence="2" id="KW-1133">Transmembrane helix</keyword>
<evidence type="ECO:0000313" key="3">
    <source>
        <dbReference type="EMBL" id="CRL33448.1"/>
    </source>
</evidence>
<reference evidence="4" key="1">
    <citation type="submission" date="2015-05" db="EMBL/GenBank/DDBJ databases">
        <authorList>
            <consortium name="Pathogen Informatics"/>
        </authorList>
    </citation>
    <scope>NUCLEOTIDE SEQUENCE [LARGE SCALE GENOMIC DNA]</scope>
    <source>
        <strain evidence="4">T1-815</strain>
    </source>
</reference>
<organism evidence="3 4">
    <name type="scientific">Agathobacter rectalis</name>
    <dbReference type="NCBI Taxonomy" id="39491"/>
    <lineage>
        <taxon>Bacteria</taxon>
        <taxon>Bacillati</taxon>
        <taxon>Bacillota</taxon>
        <taxon>Clostridia</taxon>
        <taxon>Lachnospirales</taxon>
        <taxon>Lachnospiraceae</taxon>
        <taxon>Agathobacter</taxon>
    </lineage>
</organism>
<gene>
    <name evidence="3" type="ORF">T1815_05911</name>
</gene>
<evidence type="ECO:0000256" key="1">
    <source>
        <dbReference type="SAM" id="Coils"/>
    </source>
</evidence>
<name>A0A0M6WC25_9FIRM</name>
<proteinExistence type="predicted"/>